<evidence type="ECO:0000313" key="1">
    <source>
        <dbReference type="EMBL" id="SOQ39033.1"/>
    </source>
</evidence>
<dbReference type="AlphaFoldDB" id="A0A2H1VDW8"/>
<accession>A0A2H1VDW8</accession>
<reference evidence="1" key="1">
    <citation type="submission" date="2016-07" db="EMBL/GenBank/DDBJ databases">
        <authorList>
            <person name="Bretaudeau A."/>
        </authorList>
    </citation>
    <scope>NUCLEOTIDE SEQUENCE</scope>
    <source>
        <strain evidence="1">Rice</strain>
        <tissue evidence="1">Whole body</tissue>
    </source>
</reference>
<dbReference type="EMBL" id="ODYU01002033">
    <property type="protein sequence ID" value="SOQ39033.1"/>
    <property type="molecule type" value="Genomic_DNA"/>
</dbReference>
<dbReference type="OrthoDB" id="277439at2759"/>
<organism evidence="1">
    <name type="scientific">Spodoptera frugiperda</name>
    <name type="common">Fall armyworm</name>
    <dbReference type="NCBI Taxonomy" id="7108"/>
    <lineage>
        <taxon>Eukaryota</taxon>
        <taxon>Metazoa</taxon>
        <taxon>Ecdysozoa</taxon>
        <taxon>Arthropoda</taxon>
        <taxon>Hexapoda</taxon>
        <taxon>Insecta</taxon>
        <taxon>Pterygota</taxon>
        <taxon>Neoptera</taxon>
        <taxon>Endopterygota</taxon>
        <taxon>Lepidoptera</taxon>
        <taxon>Glossata</taxon>
        <taxon>Ditrysia</taxon>
        <taxon>Noctuoidea</taxon>
        <taxon>Noctuidae</taxon>
        <taxon>Amphipyrinae</taxon>
        <taxon>Spodoptera</taxon>
    </lineage>
</organism>
<gene>
    <name evidence="1" type="ORF">SFRICE_033143</name>
</gene>
<proteinExistence type="predicted"/>
<sequence>MDGGFDDDEPFIFRLNDSGTGPGLLVKVCAERGWRMYPGYHSGLEERWNLWWKTSAFPAASYKTLGDWQHASHVGIEDDAVRTVWISGRSCMSFYTRQTKTRCVRWGPVDAYLISTLPKGTKTC</sequence>
<name>A0A2H1VDW8_SPOFR</name>
<protein>
    <submittedName>
        <fullName evidence="1">SFRICE_033143</fullName>
    </submittedName>
</protein>